<evidence type="ECO:0000313" key="5">
    <source>
        <dbReference type="Proteomes" id="UP000322181"/>
    </source>
</evidence>
<evidence type="ECO:0000313" key="4">
    <source>
        <dbReference type="EMBL" id="KAA8713205.1"/>
    </source>
</evidence>
<organism evidence="4 5">
    <name type="scientific">Morganella psychrotolerans</name>
    <dbReference type="NCBI Taxonomy" id="368603"/>
    <lineage>
        <taxon>Bacteria</taxon>
        <taxon>Pseudomonadati</taxon>
        <taxon>Pseudomonadota</taxon>
        <taxon>Gammaproteobacteria</taxon>
        <taxon>Enterobacterales</taxon>
        <taxon>Morganellaceae</taxon>
        <taxon>Morganella</taxon>
    </lineage>
</organism>
<feature type="domain" description="YdgH/BhsA/McbA-like" evidence="3">
    <location>
        <begin position="58"/>
        <end position="105"/>
    </location>
</feature>
<dbReference type="RefSeq" id="WP_150385125.1">
    <property type="nucleotide sequence ID" value="NZ_BAAAFS010000006.1"/>
</dbReference>
<feature type="signal peptide" evidence="2">
    <location>
        <begin position="1"/>
        <end position="21"/>
    </location>
</feature>
<feature type="chain" id="PRO_5024294295" evidence="2">
    <location>
        <begin position="22"/>
        <end position="105"/>
    </location>
</feature>
<evidence type="ECO:0000256" key="2">
    <source>
        <dbReference type="SAM" id="SignalP"/>
    </source>
</evidence>
<dbReference type="InterPro" id="IPR025543">
    <property type="entry name" value="Dodecin-like"/>
</dbReference>
<name>A0A5M9R187_9GAMM</name>
<evidence type="ECO:0000259" key="3">
    <source>
        <dbReference type="Pfam" id="PF07338"/>
    </source>
</evidence>
<dbReference type="EMBL" id="VXKB01000007">
    <property type="protein sequence ID" value="KAA8713205.1"/>
    <property type="molecule type" value="Genomic_DNA"/>
</dbReference>
<dbReference type="SUPFAM" id="SSF159871">
    <property type="entry name" value="YdgH-like"/>
    <property type="match status" value="1"/>
</dbReference>
<evidence type="ECO:0000256" key="1">
    <source>
        <dbReference type="ARBA" id="ARBA00022729"/>
    </source>
</evidence>
<sequence>MKKIIAVLVLGLFSYQGIASAVESVNQDTNGLTEKNRISLTGTDNNTAAKNNNAVLARITFTGDSNLESIEYLAIEKANHLGASHYKIIGAGGETNLRGYVIFYK</sequence>
<comment type="caution">
    <text evidence="4">The sequence shown here is derived from an EMBL/GenBank/DDBJ whole genome shotgun (WGS) entry which is preliminary data.</text>
</comment>
<dbReference type="InterPro" id="IPR010854">
    <property type="entry name" value="YdgH/BhsA/McbA-like_dom"/>
</dbReference>
<dbReference type="Pfam" id="PF07338">
    <property type="entry name" value="YdgH_BhsA-like"/>
    <property type="match status" value="1"/>
</dbReference>
<dbReference type="AlphaFoldDB" id="A0A5M9R187"/>
<protein>
    <submittedName>
        <fullName evidence="4">DUF1471 domain-containing protein</fullName>
    </submittedName>
</protein>
<proteinExistence type="predicted"/>
<dbReference type="InterPro" id="IPR036275">
    <property type="entry name" value="YdgH-like_sf"/>
</dbReference>
<keyword evidence="1 2" id="KW-0732">Signal</keyword>
<reference evidence="4 5" key="1">
    <citation type="submission" date="2019-09" db="EMBL/GenBank/DDBJ databases">
        <title>Draft genome sequence of various Type strains from the CCUG.</title>
        <authorList>
            <person name="Pineiro-Iglesias B."/>
            <person name="Tunovic T."/>
            <person name="Unosson C."/>
            <person name="Inganas E."/>
            <person name="Ohlen M."/>
            <person name="Cardew S."/>
            <person name="Jensie-Markopoulos S."/>
            <person name="Salva-Serra F."/>
            <person name="Jaen-Luchoro D."/>
            <person name="Karlsson R."/>
            <person name="Svensson-Stadler L."/>
            <person name="Chun J."/>
            <person name="Moore E."/>
        </authorList>
    </citation>
    <scope>NUCLEOTIDE SEQUENCE [LARGE SCALE GENOMIC DNA]</scope>
    <source>
        <strain evidence="4 5">CCUG 53682T</strain>
    </source>
</reference>
<dbReference type="Proteomes" id="UP000322181">
    <property type="component" value="Unassembled WGS sequence"/>
</dbReference>
<accession>A0A5M9R187</accession>
<gene>
    <name evidence="4" type="ORF">F4V73_17020</name>
</gene>
<dbReference type="Gene3D" id="3.30.1660.10">
    <property type="entry name" value="Flavin-binding protein dodecin"/>
    <property type="match status" value="1"/>
</dbReference>